<keyword evidence="7" id="KW-1185">Reference proteome</keyword>
<dbReference type="NCBIfam" id="TIGR00011">
    <property type="entry name" value="YbaK_EbsC"/>
    <property type="match status" value="1"/>
</dbReference>
<dbReference type="PIRSF" id="PIRSF006181">
    <property type="entry name" value="EbsC_YbaK"/>
    <property type="match status" value="1"/>
</dbReference>
<comment type="caution">
    <text evidence="6">The sequence shown here is derived from an EMBL/GenBank/DDBJ whole genome shotgun (WGS) entry which is preliminary data.</text>
</comment>
<dbReference type="PANTHER" id="PTHR30411">
    <property type="entry name" value="CYTOPLASMIC PROTEIN"/>
    <property type="match status" value="1"/>
</dbReference>
<dbReference type="EC" id="4.2.-.-" evidence="4"/>
<reference evidence="6 7" key="1">
    <citation type="journal article" date="2018" name="Int. J. Syst. Evol. Microbiol.">
        <title>Rubneribacter badeniensis gen. nov., sp. nov. and Enteroscipio rubneri gen. nov., sp. nov., new members of the Eggerthellaceae isolated from human faeces.</title>
        <authorList>
            <person name="Danylec N."/>
            <person name="Gobl A."/>
            <person name="Stoll D.A."/>
            <person name="Hetzer B."/>
            <person name="Kulling S.E."/>
            <person name="Huch M."/>
        </authorList>
    </citation>
    <scope>NUCLEOTIDE SEQUENCE [LARGE SCALE GENOMIC DNA]</scope>
    <source>
        <strain evidence="6 7">ResAG-85</strain>
    </source>
</reference>
<dbReference type="GO" id="GO:0016829">
    <property type="term" value="F:lyase activity"/>
    <property type="evidence" value="ECO:0007669"/>
    <property type="project" value="UniProtKB-KW"/>
</dbReference>
<dbReference type="PANTHER" id="PTHR30411:SF0">
    <property type="entry name" value="CYS-TRNA(PRO)_CYS-TRNA(CYS) DEACYLASE YBAK"/>
    <property type="match status" value="1"/>
</dbReference>
<dbReference type="EMBL" id="PPEL01000003">
    <property type="protein sequence ID" value="PNV66377.1"/>
    <property type="molecule type" value="Genomic_DNA"/>
</dbReference>
<dbReference type="InterPro" id="IPR007214">
    <property type="entry name" value="YbaK/aa-tRNA-synth-assoc-dom"/>
</dbReference>
<dbReference type="Pfam" id="PF04073">
    <property type="entry name" value="tRNA_edit"/>
    <property type="match status" value="1"/>
</dbReference>
<organism evidence="6 7">
    <name type="scientific">Rubneribacter badeniensis</name>
    <dbReference type="NCBI Taxonomy" id="2070688"/>
    <lineage>
        <taxon>Bacteria</taxon>
        <taxon>Bacillati</taxon>
        <taxon>Actinomycetota</taxon>
        <taxon>Coriobacteriia</taxon>
        <taxon>Eggerthellales</taxon>
        <taxon>Eggerthellaceae</taxon>
        <taxon>Rubneribacter</taxon>
    </lineage>
</organism>
<dbReference type="InterPro" id="IPR004369">
    <property type="entry name" value="Prolyl-tRNA_editing_YbaK/EbsC"/>
</dbReference>
<dbReference type="AlphaFoldDB" id="A0A2K2U7S4"/>
<evidence type="ECO:0000259" key="5">
    <source>
        <dbReference type="Pfam" id="PF04073"/>
    </source>
</evidence>
<dbReference type="Proteomes" id="UP000236488">
    <property type="component" value="Unassembled WGS sequence"/>
</dbReference>
<evidence type="ECO:0000256" key="4">
    <source>
        <dbReference type="PIRNR" id="PIRNR006181"/>
    </source>
</evidence>
<dbReference type="SUPFAM" id="SSF55826">
    <property type="entry name" value="YbaK/ProRS associated domain"/>
    <property type="match status" value="1"/>
</dbReference>
<sequence>MAKEQHKTNAMRTLDATGARYEARFFDCPEALSGVEVARRLGIDEDRVFKTLVTEGRSGAHYVFMIPVACELDLKKAAAAAGEKAVAMVRSRDLLPLTGYVHGGCSPIGMKRLFPTAIDETCDLHERIAFSGGRIGCQIEMAPDDLARVIPLSRADLIVL</sequence>
<evidence type="ECO:0000256" key="3">
    <source>
        <dbReference type="ARBA" id="ARBA00023239"/>
    </source>
</evidence>
<dbReference type="RefSeq" id="WP_087196529.1">
    <property type="nucleotide sequence ID" value="NZ_PPEL01000003.1"/>
</dbReference>
<evidence type="ECO:0000313" key="6">
    <source>
        <dbReference type="EMBL" id="PNV66377.1"/>
    </source>
</evidence>
<gene>
    <name evidence="6" type="ORF">C2L80_01380</name>
</gene>
<protein>
    <recommendedName>
        <fullName evidence="4">Cys-tRNA(Pro)/Cys-tRNA(Cys) deacylase</fullName>
        <ecNumber evidence="4">4.2.-.-</ecNumber>
    </recommendedName>
</protein>
<keyword evidence="3 4" id="KW-0456">Lyase</keyword>
<accession>A0A2K2U7S4</accession>
<dbReference type="Gene3D" id="3.90.960.10">
    <property type="entry name" value="YbaK/aminoacyl-tRNA synthetase-associated domain"/>
    <property type="match status" value="1"/>
</dbReference>
<comment type="similarity">
    <text evidence="1 4">Belongs to the prolyl-tRNA editing family. YbaK/EbsC subfamily.</text>
</comment>
<dbReference type="GO" id="GO:0002161">
    <property type="term" value="F:aminoacyl-tRNA deacylase activity"/>
    <property type="evidence" value="ECO:0007669"/>
    <property type="project" value="InterPro"/>
</dbReference>
<dbReference type="CDD" id="cd00002">
    <property type="entry name" value="YbaK_deacylase"/>
    <property type="match status" value="1"/>
</dbReference>
<dbReference type="GO" id="GO:0006412">
    <property type="term" value="P:translation"/>
    <property type="evidence" value="ECO:0007669"/>
    <property type="project" value="UniProtKB-KW"/>
</dbReference>
<dbReference type="InterPro" id="IPR036754">
    <property type="entry name" value="YbaK/aa-tRNA-synt-asso_dom_sf"/>
</dbReference>
<keyword evidence="2 4" id="KW-0648">Protein biosynthesis</keyword>
<evidence type="ECO:0000313" key="7">
    <source>
        <dbReference type="Proteomes" id="UP000236488"/>
    </source>
</evidence>
<evidence type="ECO:0000256" key="1">
    <source>
        <dbReference type="ARBA" id="ARBA00009798"/>
    </source>
</evidence>
<evidence type="ECO:0000256" key="2">
    <source>
        <dbReference type="ARBA" id="ARBA00022917"/>
    </source>
</evidence>
<proteinExistence type="inferred from homology"/>
<name>A0A2K2U7S4_9ACTN</name>
<feature type="domain" description="YbaK/aminoacyl-tRNA synthetase-associated" evidence="5">
    <location>
        <begin position="31"/>
        <end position="148"/>
    </location>
</feature>